<dbReference type="InterPro" id="IPR002104">
    <property type="entry name" value="Integrase_catalytic"/>
</dbReference>
<evidence type="ECO:0000256" key="5">
    <source>
        <dbReference type="ARBA" id="ARBA00022908"/>
    </source>
</evidence>
<comment type="subcellular location">
    <subcellularLocation>
        <location evidence="1 9">Cytoplasm</location>
    </subcellularLocation>
</comment>
<evidence type="ECO:0000313" key="14">
    <source>
        <dbReference type="Proteomes" id="UP000190027"/>
    </source>
</evidence>
<sequence>MSLINAKNSDPGNDPPELVRAFLAWLDSERGYSPATLRAYATDLREFEGFLQTLELSLSRHGDVERDHVRGLLARLHLRGVKKSTVSRKLSSIRAFFRYLDMRGLLDNDPTSGMGNPKQERRTPRALNVDQTKSVMEAPTPPDASGLRDHALVELLYGAGLRVSEALALDVDEVDPGAGVIRVHGKGSKQRLVPIGATSAKRLRAWIRHRHELLVDPMEPALFLGDRGGRLHRRQAHRIVARLARDAGLPESVHPHTLRGSFASHLLQAGADLRDVQELLGHERISTTQRYTSLDLRHVMGVYDRAHPLSGDGSLQQREPTSGNDPSWPGHDELDQESTDSEGE</sequence>
<proteinExistence type="inferred from homology"/>
<evidence type="ECO:0000256" key="9">
    <source>
        <dbReference type="HAMAP-Rule" id="MF_01808"/>
    </source>
</evidence>
<evidence type="ECO:0000256" key="6">
    <source>
        <dbReference type="ARBA" id="ARBA00023125"/>
    </source>
</evidence>
<dbReference type="NCBIfam" id="NF001399">
    <property type="entry name" value="PRK00283.1"/>
    <property type="match status" value="1"/>
</dbReference>
<accession>A0A1T4XX39</accession>
<feature type="region of interest" description="Disordered" evidence="10">
    <location>
        <begin position="307"/>
        <end position="344"/>
    </location>
</feature>
<dbReference type="HAMAP" id="MF_01808">
    <property type="entry name" value="Recomb_XerC_XerD"/>
    <property type="match status" value="1"/>
</dbReference>
<dbReference type="EMBL" id="FUYC01000019">
    <property type="protein sequence ID" value="SKA94096.1"/>
    <property type="molecule type" value="Genomic_DNA"/>
</dbReference>
<dbReference type="STRING" id="1121449.SAMN02745704_02546"/>
<keyword evidence="8 9" id="KW-0131">Cell cycle</keyword>
<dbReference type="InterPro" id="IPR004107">
    <property type="entry name" value="Integrase_SAM-like_N"/>
</dbReference>
<keyword evidence="2 9" id="KW-0963">Cytoplasm</keyword>
<evidence type="ECO:0000313" key="13">
    <source>
        <dbReference type="EMBL" id="SKA94096.1"/>
    </source>
</evidence>
<dbReference type="InterPro" id="IPR013762">
    <property type="entry name" value="Integrase-like_cat_sf"/>
</dbReference>
<dbReference type="GO" id="GO:0051301">
    <property type="term" value="P:cell division"/>
    <property type="evidence" value="ECO:0007669"/>
    <property type="project" value="UniProtKB-KW"/>
</dbReference>
<protein>
    <recommendedName>
        <fullName evidence="9">Tyrosine recombinase XerC</fullName>
    </recommendedName>
</protein>
<dbReference type="Pfam" id="PF00589">
    <property type="entry name" value="Phage_integrase"/>
    <property type="match status" value="1"/>
</dbReference>
<keyword evidence="5 9" id="KW-0229">DNA integration</keyword>
<gene>
    <name evidence="9" type="primary">xerC</name>
    <name evidence="13" type="ORF">SAMN02745704_02546</name>
</gene>
<comment type="subunit">
    <text evidence="9">Forms a cyclic heterotetrameric complex composed of two molecules of XerC and two molecules of XerD.</text>
</comment>
<dbReference type="Gene3D" id="1.10.150.130">
    <property type="match status" value="1"/>
</dbReference>
<dbReference type="SUPFAM" id="SSF56349">
    <property type="entry name" value="DNA breaking-rejoining enzymes"/>
    <property type="match status" value="1"/>
</dbReference>
<dbReference type="Proteomes" id="UP000190027">
    <property type="component" value="Unassembled WGS sequence"/>
</dbReference>
<evidence type="ECO:0000256" key="1">
    <source>
        <dbReference type="ARBA" id="ARBA00004496"/>
    </source>
</evidence>
<keyword evidence="3 9" id="KW-0132">Cell division</keyword>
<dbReference type="InterPro" id="IPR023009">
    <property type="entry name" value="Tyrosine_recombinase_XerC/XerD"/>
</dbReference>
<keyword evidence="14" id="KW-1185">Reference proteome</keyword>
<evidence type="ECO:0000256" key="2">
    <source>
        <dbReference type="ARBA" id="ARBA00022490"/>
    </source>
</evidence>
<feature type="domain" description="Core-binding (CB)" evidence="12">
    <location>
        <begin position="13"/>
        <end position="101"/>
    </location>
</feature>
<dbReference type="CDD" id="cd00798">
    <property type="entry name" value="INT_XerDC_C"/>
    <property type="match status" value="1"/>
</dbReference>
<name>A0A1T4XX39_9BACT</name>
<evidence type="ECO:0000259" key="11">
    <source>
        <dbReference type="PROSITE" id="PS51898"/>
    </source>
</evidence>
<feature type="active site" evidence="9">
    <location>
        <position position="256"/>
    </location>
</feature>
<dbReference type="OrthoDB" id="9801717at2"/>
<evidence type="ECO:0000259" key="12">
    <source>
        <dbReference type="PROSITE" id="PS51900"/>
    </source>
</evidence>
<dbReference type="InterPro" id="IPR050090">
    <property type="entry name" value="Tyrosine_recombinase_XerCD"/>
</dbReference>
<feature type="active site" evidence="9">
    <location>
        <position position="259"/>
    </location>
</feature>
<comment type="similarity">
    <text evidence="9">Belongs to the 'phage' integrase family. XerC subfamily.</text>
</comment>
<dbReference type="GO" id="GO:0006313">
    <property type="term" value="P:DNA transposition"/>
    <property type="evidence" value="ECO:0007669"/>
    <property type="project" value="UniProtKB-UniRule"/>
</dbReference>
<dbReference type="PROSITE" id="PS51898">
    <property type="entry name" value="TYR_RECOMBINASE"/>
    <property type="match status" value="1"/>
</dbReference>
<evidence type="ECO:0000256" key="4">
    <source>
        <dbReference type="ARBA" id="ARBA00022829"/>
    </source>
</evidence>
<comment type="function">
    <text evidence="9">Site-specific tyrosine recombinase, which acts by catalyzing the cutting and rejoining of the recombining DNA molecules. The XerC-XerD complex is essential to convert dimers of the bacterial chromosome into monomers to permit their segregation at cell division. It also contributes to the segregational stability of plasmids.</text>
</comment>
<dbReference type="GO" id="GO:0009037">
    <property type="term" value="F:tyrosine-based site-specific recombinase activity"/>
    <property type="evidence" value="ECO:0007669"/>
    <property type="project" value="UniProtKB-UniRule"/>
</dbReference>
<dbReference type="InterPro" id="IPR011010">
    <property type="entry name" value="DNA_brk_join_enz"/>
</dbReference>
<keyword evidence="4 9" id="KW-0159">Chromosome partition</keyword>
<feature type="compositionally biased region" description="Polar residues" evidence="10">
    <location>
        <begin position="313"/>
        <end position="325"/>
    </location>
</feature>
<dbReference type="PANTHER" id="PTHR30349:SF81">
    <property type="entry name" value="TYROSINE RECOMBINASE XERC"/>
    <property type="match status" value="1"/>
</dbReference>
<dbReference type="PANTHER" id="PTHR30349">
    <property type="entry name" value="PHAGE INTEGRASE-RELATED"/>
    <property type="match status" value="1"/>
</dbReference>
<dbReference type="RefSeq" id="WP_078718082.1">
    <property type="nucleotide sequence ID" value="NZ_FUYC01000019.1"/>
</dbReference>
<feature type="active site" description="O-(3'-phospho-DNA)-tyrosine intermediate" evidence="9">
    <location>
        <position position="291"/>
    </location>
</feature>
<evidence type="ECO:0000256" key="10">
    <source>
        <dbReference type="SAM" id="MobiDB-lite"/>
    </source>
</evidence>
<feature type="active site" evidence="9">
    <location>
        <position position="162"/>
    </location>
</feature>
<reference evidence="13 14" key="1">
    <citation type="submission" date="2017-02" db="EMBL/GenBank/DDBJ databases">
        <authorList>
            <person name="Peterson S.W."/>
        </authorList>
    </citation>
    <scope>NUCLEOTIDE SEQUENCE [LARGE SCALE GENOMIC DNA]</scope>
    <source>
        <strain evidence="13 14">DSM 16080</strain>
    </source>
</reference>
<feature type="domain" description="Tyr recombinase" evidence="11">
    <location>
        <begin position="122"/>
        <end position="304"/>
    </location>
</feature>
<dbReference type="PROSITE" id="PS51900">
    <property type="entry name" value="CB"/>
    <property type="match status" value="1"/>
</dbReference>
<keyword evidence="7 9" id="KW-0233">DNA recombination</keyword>
<dbReference type="AlphaFoldDB" id="A0A1T4XX39"/>
<organism evidence="13 14">
    <name type="scientific">Paucidesulfovibrio gracilis DSM 16080</name>
    <dbReference type="NCBI Taxonomy" id="1121449"/>
    <lineage>
        <taxon>Bacteria</taxon>
        <taxon>Pseudomonadati</taxon>
        <taxon>Thermodesulfobacteriota</taxon>
        <taxon>Desulfovibrionia</taxon>
        <taxon>Desulfovibrionales</taxon>
        <taxon>Desulfovibrionaceae</taxon>
        <taxon>Paucidesulfovibrio</taxon>
    </lineage>
</organism>
<dbReference type="GO" id="GO:0007059">
    <property type="term" value="P:chromosome segregation"/>
    <property type="evidence" value="ECO:0007669"/>
    <property type="project" value="UniProtKB-UniRule"/>
</dbReference>
<feature type="active site" evidence="9">
    <location>
        <position position="282"/>
    </location>
</feature>
<dbReference type="InterPro" id="IPR044068">
    <property type="entry name" value="CB"/>
</dbReference>
<dbReference type="GO" id="GO:0003677">
    <property type="term" value="F:DNA binding"/>
    <property type="evidence" value="ECO:0007669"/>
    <property type="project" value="UniProtKB-UniRule"/>
</dbReference>
<dbReference type="Gene3D" id="1.10.443.10">
    <property type="entry name" value="Intergrase catalytic core"/>
    <property type="match status" value="1"/>
</dbReference>
<evidence type="ECO:0000256" key="7">
    <source>
        <dbReference type="ARBA" id="ARBA00023172"/>
    </source>
</evidence>
<dbReference type="GO" id="GO:0005737">
    <property type="term" value="C:cytoplasm"/>
    <property type="evidence" value="ECO:0007669"/>
    <property type="project" value="UniProtKB-SubCell"/>
</dbReference>
<dbReference type="Pfam" id="PF02899">
    <property type="entry name" value="Phage_int_SAM_1"/>
    <property type="match status" value="1"/>
</dbReference>
<dbReference type="InterPro" id="IPR010998">
    <property type="entry name" value="Integrase_recombinase_N"/>
</dbReference>
<evidence type="ECO:0000256" key="8">
    <source>
        <dbReference type="ARBA" id="ARBA00023306"/>
    </source>
</evidence>
<evidence type="ECO:0000256" key="3">
    <source>
        <dbReference type="ARBA" id="ARBA00022618"/>
    </source>
</evidence>
<keyword evidence="6 9" id="KW-0238">DNA-binding</keyword>
<feature type="active site" evidence="9">
    <location>
        <position position="186"/>
    </location>
</feature>
<feature type="compositionally biased region" description="Acidic residues" evidence="10">
    <location>
        <begin position="334"/>
        <end position="344"/>
    </location>
</feature>